<evidence type="ECO:0000313" key="9">
    <source>
        <dbReference type="Proteomes" id="UP001596298"/>
    </source>
</evidence>
<keyword evidence="4" id="KW-0804">Transcription</keyword>
<dbReference type="RefSeq" id="WP_382402082.1">
    <property type="nucleotide sequence ID" value="NZ_JBHSWH010000001.1"/>
</dbReference>
<dbReference type="InterPro" id="IPR001789">
    <property type="entry name" value="Sig_transdc_resp-reg_receiver"/>
</dbReference>
<reference evidence="9" key="1">
    <citation type="journal article" date="2019" name="Int. J. Syst. Evol. Microbiol.">
        <title>The Global Catalogue of Microorganisms (GCM) 10K type strain sequencing project: providing services to taxonomists for standard genome sequencing and annotation.</title>
        <authorList>
            <consortium name="The Broad Institute Genomics Platform"/>
            <consortium name="The Broad Institute Genome Sequencing Center for Infectious Disease"/>
            <person name="Wu L."/>
            <person name="Ma J."/>
        </authorList>
    </citation>
    <scope>NUCLEOTIDE SEQUENCE [LARGE SCALE GENOMIC DNA]</scope>
    <source>
        <strain evidence="9">CCUG 58127</strain>
    </source>
</reference>
<dbReference type="SUPFAM" id="SSF46894">
    <property type="entry name" value="C-terminal effector domain of the bipartite response regulators"/>
    <property type="match status" value="1"/>
</dbReference>
<evidence type="ECO:0000259" key="7">
    <source>
        <dbReference type="PROSITE" id="PS50110"/>
    </source>
</evidence>
<dbReference type="InterPro" id="IPR058245">
    <property type="entry name" value="NreC/VraR/RcsB-like_REC"/>
</dbReference>
<dbReference type="Proteomes" id="UP001596298">
    <property type="component" value="Unassembled WGS sequence"/>
</dbReference>
<keyword evidence="3" id="KW-0238">DNA-binding</keyword>
<sequence length="208" mass="21965">MKILLCDDHPVVRDGMRLLLTELSHDVIEAETGEEAVALVDTEQPDLVVMDLHLPGMTGVEATRTITRSRPQLGVLVLTMVADDATLVAALRAGARGYLLKGAGHAEVARAIDAVAHGDVVVSAQVASGLRAGLAPPSSAFPELTRREAEVLELLGRGRSNEQIAAGLFLSVKTVRNNVSAILVKLRVSSRAEAVARVRDRDADSPAG</sequence>
<evidence type="ECO:0000256" key="4">
    <source>
        <dbReference type="ARBA" id="ARBA00023163"/>
    </source>
</evidence>
<dbReference type="InterPro" id="IPR000792">
    <property type="entry name" value="Tscrpt_reg_LuxR_C"/>
</dbReference>
<name>A0ABW2AH22_9MICO</name>
<dbReference type="Gene3D" id="3.40.50.2300">
    <property type="match status" value="1"/>
</dbReference>
<dbReference type="EMBL" id="JBHSWH010000001">
    <property type="protein sequence ID" value="MFC6706228.1"/>
    <property type="molecule type" value="Genomic_DNA"/>
</dbReference>
<dbReference type="Pfam" id="PF00072">
    <property type="entry name" value="Response_reg"/>
    <property type="match status" value="1"/>
</dbReference>
<evidence type="ECO:0000256" key="3">
    <source>
        <dbReference type="ARBA" id="ARBA00023125"/>
    </source>
</evidence>
<dbReference type="PANTHER" id="PTHR43214">
    <property type="entry name" value="TWO-COMPONENT RESPONSE REGULATOR"/>
    <property type="match status" value="1"/>
</dbReference>
<dbReference type="SUPFAM" id="SSF52172">
    <property type="entry name" value="CheY-like"/>
    <property type="match status" value="1"/>
</dbReference>
<dbReference type="InterPro" id="IPR016032">
    <property type="entry name" value="Sig_transdc_resp-reg_C-effctor"/>
</dbReference>
<dbReference type="CDD" id="cd17535">
    <property type="entry name" value="REC_NarL-like"/>
    <property type="match status" value="1"/>
</dbReference>
<evidence type="ECO:0000256" key="2">
    <source>
        <dbReference type="ARBA" id="ARBA00023015"/>
    </source>
</evidence>
<keyword evidence="1 5" id="KW-0597">Phosphoprotein</keyword>
<feature type="modified residue" description="4-aspartylphosphate" evidence="5">
    <location>
        <position position="51"/>
    </location>
</feature>
<dbReference type="InterPro" id="IPR039420">
    <property type="entry name" value="WalR-like"/>
</dbReference>
<keyword evidence="2" id="KW-0805">Transcription regulation</keyword>
<gene>
    <name evidence="8" type="ORF">ACFQDH_13405</name>
</gene>
<proteinExistence type="predicted"/>
<organism evidence="8 9">
    <name type="scientific">Flexivirga alba</name>
    <dbReference type="NCBI Taxonomy" id="702742"/>
    <lineage>
        <taxon>Bacteria</taxon>
        <taxon>Bacillati</taxon>
        <taxon>Actinomycetota</taxon>
        <taxon>Actinomycetes</taxon>
        <taxon>Micrococcales</taxon>
        <taxon>Dermacoccaceae</taxon>
        <taxon>Flexivirga</taxon>
    </lineage>
</organism>
<dbReference type="InterPro" id="IPR011006">
    <property type="entry name" value="CheY-like_superfamily"/>
</dbReference>
<evidence type="ECO:0000256" key="5">
    <source>
        <dbReference type="PROSITE-ProRule" id="PRU00169"/>
    </source>
</evidence>
<dbReference type="PROSITE" id="PS50043">
    <property type="entry name" value="HTH_LUXR_2"/>
    <property type="match status" value="1"/>
</dbReference>
<dbReference type="PROSITE" id="PS50110">
    <property type="entry name" value="RESPONSE_REGULATORY"/>
    <property type="match status" value="1"/>
</dbReference>
<comment type="caution">
    <text evidence="8">The sequence shown here is derived from an EMBL/GenBank/DDBJ whole genome shotgun (WGS) entry which is preliminary data.</text>
</comment>
<dbReference type="PROSITE" id="PS00622">
    <property type="entry name" value="HTH_LUXR_1"/>
    <property type="match status" value="1"/>
</dbReference>
<protein>
    <submittedName>
        <fullName evidence="8">Response regulator</fullName>
    </submittedName>
</protein>
<accession>A0ABW2AH22</accession>
<keyword evidence="9" id="KW-1185">Reference proteome</keyword>
<dbReference type="Pfam" id="PF00196">
    <property type="entry name" value="GerE"/>
    <property type="match status" value="1"/>
</dbReference>
<dbReference type="CDD" id="cd06170">
    <property type="entry name" value="LuxR_C_like"/>
    <property type="match status" value="1"/>
</dbReference>
<dbReference type="SMART" id="SM00421">
    <property type="entry name" value="HTH_LUXR"/>
    <property type="match status" value="1"/>
</dbReference>
<evidence type="ECO:0000256" key="1">
    <source>
        <dbReference type="ARBA" id="ARBA00022553"/>
    </source>
</evidence>
<dbReference type="PRINTS" id="PR00038">
    <property type="entry name" value="HTHLUXR"/>
</dbReference>
<evidence type="ECO:0000313" key="8">
    <source>
        <dbReference type="EMBL" id="MFC6706228.1"/>
    </source>
</evidence>
<dbReference type="PANTHER" id="PTHR43214:SF24">
    <property type="entry name" value="TRANSCRIPTIONAL REGULATORY PROTEIN NARL-RELATED"/>
    <property type="match status" value="1"/>
</dbReference>
<dbReference type="SMART" id="SM00448">
    <property type="entry name" value="REC"/>
    <property type="match status" value="1"/>
</dbReference>
<feature type="domain" description="HTH luxR-type" evidence="6">
    <location>
        <begin position="137"/>
        <end position="202"/>
    </location>
</feature>
<evidence type="ECO:0000259" key="6">
    <source>
        <dbReference type="PROSITE" id="PS50043"/>
    </source>
</evidence>
<feature type="domain" description="Response regulatory" evidence="7">
    <location>
        <begin position="2"/>
        <end position="116"/>
    </location>
</feature>